<dbReference type="Pfam" id="PF10035">
    <property type="entry name" value="DUF2179"/>
    <property type="match status" value="1"/>
</dbReference>
<dbReference type="PANTHER" id="PTHR33545:SF9">
    <property type="entry name" value="UPF0750 MEMBRANE PROTEIN YITE"/>
    <property type="match status" value="1"/>
</dbReference>
<evidence type="ECO:0000256" key="2">
    <source>
        <dbReference type="ARBA" id="ARBA00022475"/>
    </source>
</evidence>
<evidence type="ECO:0000313" key="9">
    <source>
        <dbReference type="Proteomes" id="UP001232343"/>
    </source>
</evidence>
<keyword evidence="9" id="KW-1185">Reference proteome</keyword>
<dbReference type="Proteomes" id="UP001232343">
    <property type="component" value="Unassembled WGS sequence"/>
</dbReference>
<dbReference type="PIRSF" id="PIRSF006483">
    <property type="entry name" value="Membrane_protein_YitT"/>
    <property type="match status" value="1"/>
</dbReference>
<dbReference type="EMBL" id="JAUSUO010000014">
    <property type="protein sequence ID" value="MDQ0345213.1"/>
    <property type="molecule type" value="Genomic_DNA"/>
</dbReference>
<feature type="domain" description="DUF2179" evidence="7">
    <location>
        <begin position="222"/>
        <end position="276"/>
    </location>
</feature>
<feature type="transmembrane region" description="Helical" evidence="6">
    <location>
        <begin position="12"/>
        <end position="31"/>
    </location>
</feature>
<keyword evidence="5 6" id="KW-0472">Membrane</keyword>
<protein>
    <submittedName>
        <fullName evidence="8">Uncharacterized membrane-anchored protein YitT (DUF2179 family)</fullName>
    </submittedName>
</protein>
<gene>
    <name evidence="8" type="ORF">J2S14_004060</name>
</gene>
<proteinExistence type="predicted"/>
<dbReference type="Gene3D" id="3.30.70.120">
    <property type="match status" value="1"/>
</dbReference>
<evidence type="ECO:0000256" key="3">
    <source>
        <dbReference type="ARBA" id="ARBA00022692"/>
    </source>
</evidence>
<sequence length="296" mass="32509">MMKRKSQLMRVWEYVQIMFGATLVGLSYNMFLLPSKLAAGGVSGISTLLFEVFRWNPALVQISINLPLFIIGLLILGKDFSAKTLVGTVFVPFSIWLTQGMDLHIKEPMLGAIYGGIVLGVGLGIVYRGGGSTGGTAMIAQLLKKYTGLSSGFSQLLVDGIVVTASAFIFNLELALFAMISIYVTSKVIDFVQLQTSPTKLVLIITEKEEMIQRIIREEIDRGLTKVKSLGGYTNKERTMILCVVEQSEAVYLKKVLQEQEPTSFVIFLNASEILGRGFSKEKLFGGDIDAESPQK</sequence>
<evidence type="ECO:0000256" key="6">
    <source>
        <dbReference type="SAM" id="Phobius"/>
    </source>
</evidence>
<dbReference type="CDD" id="cd16380">
    <property type="entry name" value="YitT_C"/>
    <property type="match status" value="1"/>
</dbReference>
<evidence type="ECO:0000256" key="5">
    <source>
        <dbReference type="ARBA" id="ARBA00023136"/>
    </source>
</evidence>
<comment type="caution">
    <text evidence="8">The sequence shown here is derived from an EMBL/GenBank/DDBJ whole genome shotgun (WGS) entry which is preliminary data.</text>
</comment>
<feature type="transmembrane region" description="Helical" evidence="6">
    <location>
        <begin position="58"/>
        <end position="76"/>
    </location>
</feature>
<feature type="transmembrane region" description="Helical" evidence="6">
    <location>
        <begin position="110"/>
        <end position="127"/>
    </location>
</feature>
<feature type="transmembrane region" description="Helical" evidence="6">
    <location>
        <begin position="82"/>
        <end position="98"/>
    </location>
</feature>
<dbReference type="Pfam" id="PF02588">
    <property type="entry name" value="YitT_membrane"/>
    <property type="match status" value="1"/>
</dbReference>
<comment type="subcellular location">
    <subcellularLocation>
        <location evidence="1">Cell membrane</location>
        <topology evidence="1">Multi-pass membrane protein</topology>
    </subcellularLocation>
</comment>
<accession>A0ABU0D9V6</accession>
<organism evidence="8 9">
    <name type="scientific">Lederbergia wuyishanensis</name>
    <dbReference type="NCBI Taxonomy" id="1347903"/>
    <lineage>
        <taxon>Bacteria</taxon>
        <taxon>Bacillati</taxon>
        <taxon>Bacillota</taxon>
        <taxon>Bacilli</taxon>
        <taxon>Bacillales</taxon>
        <taxon>Bacillaceae</taxon>
        <taxon>Lederbergia</taxon>
    </lineage>
</organism>
<keyword evidence="3 6" id="KW-0812">Transmembrane</keyword>
<dbReference type="InterPro" id="IPR051461">
    <property type="entry name" value="UPF0750_membrane"/>
</dbReference>
<dbReference type="InterPro" id="IPR015867">
    <property type="entry name" value="N-reg_PII/ATP_PRibTrfase_C"/>
</dbReference>
<evidence type="ECO:0000313" key="8">
    <source>
        <dbReference type="EMBL" id="MDQ0345213.1"/>
    </source>
</evidence>
<evidence type="ECO:0000259" key="7">
    <source>
        <dbReference type="Pfam" id="PF10035"/>
    </source>
</evidence>
<evidence type="ECO:0000256" key="1">
    <source>
        <dbReference type="ARBA" id="ARBA00004651"/>
    </source>
</evidence>
<reference evidence="8 9" key="1">
    <citation type="submission" date="2023-07" db="EMBL/GenBank/DDBJ databases">
        <title>Genomic Encyclopedia of Type Strains, Phase IV (KMG-IV): sequencing the most valuable type-strain genomes for metagenomic binning, comparative biology and taxonomic classification.</title>
        <authorList>
            <person name="Goeker M."/>
        </authorList>
    </citation>
    <scope>NUCLEOTIDE SEQUENCE [LARGE SCALE GENOMIC DNA]</scope>
    <source>
        <strain evidence="8 9">DSM 27848</strain>
    </source>
</reference>
<dbReference type="InterPro" id="IPR003740">
    <property type="entry name" value="YitT"/>
</dbReference>
<keyword evidence="2" id="KW-1003">Cell membrane</keyword>
<dbReference type="InterPro" id="IPR019264">
    <property type="entry name" value="DUF2179"/>
</dbReference>
<keyword evidence="4 6" id="KW-1133">Transmembrane helix</keyword>
<dbReference type="PANTHER" id="PTHR33545">
    <property type="entry name" value="UPF0750 MEMBRANE PROTEIN YITT-RELATED"/>
    <property type="match status" value="1"/>
</dbReference>
<dbReference type="RefSeq" id="WP_244682066.1">
    <property type="nucleotide sequence ID" value="NZ_JALIRM010000009.1"/>
</dbReference>
<evidence type="ECO:0000256" key="4">
    <source>
        <dbReference type="ARBA" id="ARBA00022989"/>
    </source>
</evidence>
<name>A0ABU0D9V6_9BACI</name>